<proteinExistence type="predicted"/>
<feature type="chain" id="PRO_5046311013" evidence="2">
    <location>
        <begin position="28"/>
        <end position="1317"/>
    </location>
</feature>
<evidence type="ECO:0000256" key="1">
    <source>
        <dbReference type="SAM" id="MobiDB-lite"/>
    </source>
</evidence>
<organism evidence="3 4">
    <name type="scientific">Actinomadura luzonensis</name>
    <dbReference type="NCBI Taxonomy" id="2805427"/>
    <lineage>
        <taxon>Bacteria</taxon>
        <taxon>Bacillati</taxon>
        <taxon>Actinomycetota</taxon>
        <taxon>Actinomycetes</taxon>
        <taxon>Streptosporangiales</taxon>
        <taxon>Thermomonosporaceae</taxon>
        <taxon>Actinomadura</taxon>
    </lineage>
</organism>
<dbReference type="EMBL" id="JAKRKC020000002">
    <property type="protein sequence ID" value="MCK2219404.1"/>
    <property type="molecule type" value="Genomic_DNA"/>
</dbReference>
<protein>
    <submittedName>
        <fullName evidence="3">Uncharacterized protein</fullName>
    </submittedName>
</protein>
<evidence type="ECO:0000313" key="3">
    <source>
        <dbReference type="EMBL" id="MCK2219404.1"/>
    </source>
</evidence>
<feature type="signal peptide" evidence="2">
    <location>
        <begin position="1"/>
        <end position="27"/>
    </location>
</feature>
<dbReference type="Proteomes" id="UP001317259">
    <property type="component" value="Unassembled WGS sequence"/>
</dbReference>
<evidence type="ECO:0000313" key="4">
    <source>
        <dbReference type="Proteomes" id="UP001317259"/>
    </source>
</evidence>
<sequence length="1317" mass="134546">MPPALLRVLTATSVAGAVLVGTPPAAAVAHARPLPPVPAVQEPPPAATSVPARPSLAVRPVGDAPVGPDLPPVTTPAGARLAGEVAAAAAAVQERQGLGRQAPDVRGVLPDSSRARPLTPVPIGGSGGRGVPGVFYRLCVESADVPVSCSLRRPVGTPVAADVTGDAVPDLAADLTPAAGAADGTIGLRFAVRRTGKARVQARVWAEYDGRVSVGFDGLGGGSLSDSDRGTFTVDRTGRRVTATVERSGPGASAAIVAGLAGRGAVRLRQTPATARLTIEAALDPPVLDLAASRPATVEALAVTGDRFTEAVLDRMPARARVRLSGGEVRFTGSSPVARAQVRHFAYRDGRLDRAVLAEVSRVPASFRAAFASTGRAQTLAVDAGRGRAPSGTLTFFDRAAARTVIRAELTGLPARVRLAGDLAANRVTLTTSSPIGRLAVLLQRNGGAIASPRGDHLTLIKDGDATGVSALLSGLSGLDVRYGAAPRARLETGSPGRSFLGAASVDGTRLARLEVSGLPATVDVGLDPAAGRAAYRAGGAVRRVRAAYTDTRSGPTVDATVLGVRDDVTASWRLGARSAATVSTGSRIDRVRIYANRAHVTRRTGEDLQVTVEGVRERAELVADTGAKTLTWTAGAPVPKVSALARATLGGRYVRAAAEVRGVPARFDASWDASAYRFRGLSGPVGSAALAFANHDGATAPAGPHLAAHYREATGDLDASVLVEGLSQVELSASPGGFTAGFRAAGQKLAVDADVTRGDDRFGLSGTLGPAPGRLSVTSDGGRLTYTGSRLDLRARAWLGTAAALDRTPPAPAVPGGVSLVDGGCAAGTRGCAPGAFCLPSRGCFGLRGDIDVRGLPERVTVDPAAGTFAFAGFRPRVRSLGVYLASSVLSPVPVKARATLTGLPAAITGLSVGPIGVAPGNAVRAAYRIEPAATLGSLDVLAEAGGVRGHVALDPVPAAVDVQGAYGARTRVRVRNSAAVERLSAEVTVPGRGSGGLRLSDVPARFAVDADASGAALGVPAVTYRAEDGLSTLDGRLRVEGGLVDPGGRLGEVSLAVEDLAADTTVLVNPDQSVDLVSRPVPTGRVVLHAGLRLDPVARQRLAVRKEVPYTGGFLAYRVEGWFGLGRSAVGDVGLSERRVERLRIRPGRIPFGLTASPALGYVAPAFEGSYGTVTVTARDVDLRPDVALDVRLSRAAGADVFHDSVRLTPAGRLALRRYDQRMRGIGARQEIEAAGIGLACVRVAARPGFAAAGDGRVTLRGADGPQLVSLLDLGGQAPDYAVDLLASFMSPFPGADWQVSGADAGGCGRRPASR</sequence>
<accession>A0ABT0G4H2</accession>
<comment type="caution">
    <text evidence="3">The sequence shown here is derived from an EMBL/GenBank/DDBJ whole genome shotgun (WGS) entry which is preliminary data.</text>
</comment>
<dbReference type="RefSeq" id="WP_247815623.1">
    <property type="nucleotide sequence ID" value="NZ_JAKRKC020000002.1"/>
</dbReference>
<gene>
    <name evidence="3" type="ORF">MF672_037245</name>
</gene>
<keyword evidence="4" id="KW-1185">Reference proteome</keyword>
<keyword evidence="2" id="KW-0732">Signal</keyword>
<name>A0ABT0G4H2_9ACTN</name>
<feature type="region of interest" description="Disordered" evidence="1">
    <location>
        <begin position="94"/>
        <end position="124"/>
    </location>
</feature>
<reference evidence="3 4" key="1">
    <citation type="submission" date="2022-04" db="EMBL/GenBank/DDBJ databases">
        <title>Genome draft of Actinomadura sp. ATCC 31491.</title>
        <authorList>
            <person name="Shi X."/>
            <person name="Du Y."/>
        </authorList>
    </citation>
    <scope>NUCLEOTIDE SEQUENCE [LARGE SCALE GENOMIC DNA]</scope>
    <source>
        <strain evidence="3 4">ATCC 31491</strain>
    </source>
</reference>
<evidence type="ECO:0000256" key="2">
    <source>
        <dbReference type="SAM" id="SignalP"/>
    </source>
</evidence>